<reference evidence="1" key="1">
    <citation type="submission" date="2023-08" db="EMBL/GenBank/DDBJ databases">
        <authorList>
            <person name="Page C.A."/>
            <person name="Perez-Diaz I.M."/>
        </authorList>
    </citation>
    <scope>NUCLEOTIDE SEQUENCE</scope>
    <source>
        <strain evidence="1">7.8.46</strain>
    </source>
</reference>
<organism evidence="1 2">
    <name type="scientific">Lactiplantibacillus pentosus</name>
    <name type="common">Lactobacillus pentosus</name>
    <dbReference type="NCBI Taxonomy" id="1589"/>
    <lineage>
        <taxon>Bacteria</taxon>
        <taxon>Bacillati</taxon>
        <taxon>Bacillota</taxon>
        <taxon>Bacilli</taxon>
        <taxon>Lactobacillales</taxon>
        <taxon>Lactobacillaceae</taxon>
        <taxon>Lactiplantibacillus</taxon>
    </lineage>
</organism>
<name>A0AAW8VSY3_LACPE</name>
<dbReference type="RefSeq" id="WP_088770755.1">
    <property type="nucleotide sequence ID" value="NZ_BOUG01000014.1"/>
</dbReference>
<comment type="caution">
    <text evidence="1">The sequence shown here is derived from an EMBL/GenBank/DDBJ whole genome shotgun (WGS) entry which is preliminary data.</text>
</comment>
<dbReference type="KEGG" id="lpg:BB562_02885"/>
<dbReference type="Proteomes" id="UP001267003">
    <property type="component" value="Unassembled WGS sequence"/>
</dbReference>
<evidence type="ECO:0000313" key="2">
    <source>
        <dbReference type="Proteomes" id="UP001267003"/>
    </source>
</evidence>
<accession>A0AAW8VSY3</accession>
<gene>
    <name evidence="1" type="ORF">RI536_04315</name>
</gene>
<dbReference type="EMBL" id="JAVLAQ010000001">
    <property type="protein sequence ID" value="MDT6989324.1"/>
    <property type="molecule type" value="Genomic_DNA"/>
</dbReference>
<dbReference type="AlphaFoldDB" id="A0AAW8VSY3"/>
<sequence length="90" mass="10345">MTPNETYEDLEQLHLLPATQFTWRPFTSTTIFVDSPHDRRVYRLNLADATVDIFQADPSSELSEHFEPLKTIQLTPQQMSQLKPSQPVAS</sequence>
<proteinExistence type="predicted"/>
<evidence type="ECO:0000313" key="1">
    <source>
        <dbReference type="EMBL" id="MDT6989324.1"/>
    </source>
</evidence>
<protein>
    <submittedName>
        <fullName evidence="1">Uncharacterized protein</fullName>
    </submittedName>
</protein>